<evidence type="ECO:0000256" key="2">
    <source>
        <dbReference type="SAM" id="MobiDB-lite"/>
    </source>
</evidence>
<reference evidence="3" key="1">
    <citation type="journal article" date="2020" name="Stud. Mycol.">
        <title>101 Dothideomycetes genomes: a test case for predicting lifestyles and emergence of pathogens.</title>
        <authorList>
            <person name="Haridas S."/>
            <person name="Albert R."/>
            <person name="Binder M."/>
            <person name="Bloem J."/>
            <person name="Labutti K."/>
            <person name="Salamov A."/>
            <person name="Andreopoulos B."/>
            <person name="Baker S."/>
            <person name="Barry K."/>
            <person name="Bills G."/>
            <person name="Bluhm B."/>
            <person name="Cannon C."/>
            <person name="Castanera R."/>
            <person name="Culley D."/>
            <person name="Daum C."/>
            <person name="Ezra D."/>
            <person name="Gonzalez J."/>
            <person name="Henrissat B."/>
            <person name="Kuo A."/>
            <person name="Liang C."/>
            <person name="Lipzen A."/>
            <person name="Lutzoni F."/>
            <person name="Magnuson J."/>
            <person name="Mondo S."/>
            <person name="Nolan M."/>
            <person name="Ohm R."/>
            <person name="Pangilinan J."/>
            <person name="Park H.-J."/>
            <person name="Ramirez L."/>
            <person name="Alfaro M."/>
            <person name="Sun H."/>
            <person name="Tritt A."/>
            <person name="Yoshinaga Y."/>
            <person name="Zwiers L.-H."/>
            <person name="Turgeon B."/>
            <person name="Goodwin S."/>
            <person name="Spatafora J."/>
            <person name="Crous P."/>
            <person name="Grigoriev I."/>
        </authorList>
    </citation>
    <scope>NUCLEOTIDE SEQUENCE</scope>
    <source>
        <strain evidence="3">CBS 119925</strain>
    </source>
</reference>
<evidence type="ECO:0000313" key="3">
    <source>
        <dbReference type="EMBL" id="KAF2745623.1"/>
    </source>
</evidence>
<sequence length="297" mass="32907">MAPTATMKPPPNPNPNPKPKPKPTISTSTLFHRCPLPTSTKPKNATSPNSVSTTLPSNAALTDKPTTPMPTPTHPLTSEFHSTYSSRPLSPLHPKPLTLTPTDATTTYRTTIYTSAVAEIQKTHTSLLSSLSTLSTLLPLSTSENPETQNEYLYAELGATKLLDKGKKQKHSIGEQLRRLERDVSYARGEMERLVRERVEVEREIRGLVSGMGSAEEGLEEESLFVRSEDGGEGKNVRFEGGAKLVPGIPVDAVKALEARIRMLGEEEVEEVQALEDEERRWHERKMKQFVEVWGDE</sequence>
<accession>A0A6A6V6F3</accession>
<feature type="compositionally biased region" description="Low complexity" evidence="2">
    <location>
        <begin position="88"/>
        <end position="102"/>
    </location>
</feature>
<protein>
    <submittedName>
        <fullName evidence="3">Uncharacterized protein</fullName>
    </submittedName>
</protein>
<dbReference type="AlphaFoldDB" id="A0A6A6V6F3"/>
<gene>
    <name evidence="3" type="ORF">M011DRAFT_504408</name>
</gene>
<keyword evidence="4" id="KW-1185">Reference proteome</keyword>
<feature type="region of interest" description="Disordered" evidence="2">
    <location>
        <begin position="1"/>
        <end position="102"/>
    </location>
</feature>
<dbReference type="Proteomes" id="UP000799440">
    <property type="component" value="Unassembled WGS sequence"/>
</dbReference>
<feature type="compositionally biased region" description="Polar residues" evidence="2">
    <location>
        <begin position="37"/>
        <end position="60"/>
    </location>
</feature>
<proteinExistence type="predicted"/>
<organism evidence="3 4">
    <name type="scientific">Sporormia fimetaria CBS 119925</name>
    <dbReference type="NCBI Taxonomy" id="1340428"/>
    <lineage>
        <taxon>Eukaryota</taxon>
        <taxon>Fungi</taxon>
        <taxon>Dikarya</taxon>
        <taxon>Ascomycota</taxon>
        <taxon>Pezizomycotina</taxon>
        <taxon>Dothideomycetes</taxon>
        <taxon>Pleosporomycetidae</taxon>
        <taxon>Pleosporales</taxon>
        <taxon>Sporormiaceae</taxon>
        <taxon>Sporormia</taxon>
    </lineage>
</organism>
<dbReference type="EMBL" id="MU006581">
    <property type="protein sequence ID" value="KAF2745623.1"/>
    <property type="molecule type" value="Genomic_DNA"/>
</dbReference>
<feature type="compositionally biased region" description="Pro residues" evidence="2">
    <location>
        <begin position="8"/>
        <end position="18"/>
    </location>
</feature>
<keyword evidence="1" id="KW-0175">Coiled coil</keyword>
<evidence type="ECO:0000256" key="1">
    <source>
        <dbReference type="SAM" id="Coils"/>
    </source>
</evidence>
<evidence type="ECO:0000313" key="4">
    <source>
        <dbReference type="Proteomes" id="UP000799440"/>
    </source>
</evidence>
<feature type="coiled-coil region" evidence="1">
    <location>
        <begin position="163"/>
        <end position="197"/>
    </location>
</feature>
<name>A0A6A6V6F3_9PLEO</name>